<organism evidence="2 3">
    <name type="scientific">Archangium gephyra</name>
    <dbReference type="NCBI Taxonomy" id="48"/>
    <lineage>
        <taxon>Bacteria</taxon>
        <taxon>Pseudomonadati</taxon>
        <taxon>Myxococcota</taxon>
        <taxon>Myxococcia</taxon>
        <taxon>Myxococcales</taxon>
        <taxon>Cystobacterineae</taxon>
        <taxon>Archangiaceae</taxon>
        <taxon>Archangium</taxon>
    </lineage>
</organism>
<evidence type="ECO:0000313" key="2">
    <source>
        <dbReference type="EMBL" id="PZR12845.1"/>
    </source>
</evidence>
<dbReference type="Gene3D" id="3.40.50.1820">
    <property type="entry name" value="alpha/beta hydrolase"/>
    <property type="match status" value="1"/>
</dbReference>
<dbReference type="InterPro" id="IPR012908">
    <property type="entry name" value="PGAP1-ab_dom-like"/>
</dbReference>
<reference evidence="2 3" key="1">
    <citation type="submission" date="2017-08" db="EMBL/GenBank/DDBJ databases">
        <title>Infants hospitalized years apart are colonized by the same room-sourced microbial strains.</title>
        <authorList>
            <person name="Brooks B."/>
            <person name="Olm M.R."/>
            <person name="Firek B.A."/>
            <person name="Baker R."/>
            <person name="Thomas B.C."/>
            <person name="Morowitz M.J."/>
            <person name="Banfield J.F."/>
        </authorList>
    </citation>
    <scope>NUCLEOTIDE SEQUENCE [LARGE SCALE GENOMIC DNA]</scope>
    <source>
        <strain evidence="2">S2_003_000_R2_14</strain>
    </source>
</reference>
<name>A0A2W5TNK4_9BACT</name>
<sequence length="374" mass="40024">MSKARGAGRLAVEATLGVLELVETLHRTIASGPAVLGRPLERPASLVTGAVYGTIRGVTRLVGDGVDAALAQLEPLLSEGQSPALVAAPNGVLGDSLHDTRNPLAIAMSLRSSPPATIRVVVLVHGSSMNDRQWNRNGHDHGAALARDLGFTPVYAHYNSGLHVSVNGRELSTKLEALLAAWPVPVDELVLLGHSMGGLVARSACHAGAAAAWRRKLRALITLGTPHHGSPLERAGNWFELLLGVSRYSAPFKRLATLRSAGVTDLRFGNVLDEHWQGRDRFDLETDARVPLPLPDDVACYAIAATRSEALNDSPRGDGLVPVDSALGRHSRPELTLAFPPDHQWVGVGMGHLDLLDRRDVYETLRAWLSARSD</sequence>
<evidence type="ECO:0000259" key="1">
    <source>
        <dbReference type="Pfam" id="PF07819"/>
    </source>
</evidence>
<dbReference type="AlphaFoldDB" id="A0A2W5TNK4"/>
<proteinExistence type="predicted"/>
<evidence type="ECO:0000313" key="3">
    <source>
        <dbReference type="Proteomes" id="UP000249061"/>
    </source>
</evidence>
<dbReference type="Pfam" id="PF07819">
    <property type="entry name" value="PGAP1"/>
    <property type="match status" value="1"/>
</dbReference>
<dbReference type="Proteomes" id="UP000249061">
    <property type="component" value="Unassembled WGS sequence"/>
</dbReference>
<dbReference type="SUPFAM" id="SSF53474">
    <property type="entry name" value="alpha/beta-Hydrolases"/>
    <property type="match status" value="1"/>
</dbReference>
<accession>A0A2W5TNK4</accession>
<feature type="domain" description="GPI inositol-deacylase PGAP1-like alpha/beta" evidence="1">
    <location>
        <begin position="119"/>
        <end position="248"/>
    </location>
</feature>
<comment type="caution">
    <text evidence="2">The sequence shown here is derived from an EMBL/GenBank/DDBJ whole genome shotgun (WGS) entry which is preliminary data.</text>
</comment>
<gene>
    <name evidence="2" type="ORF">DI536_14905</name>
</gene>
<dbReference type="EMBL" id="QFQP01000011">
    <property type="protein sequence ID" value="PZR12845.1"/>
    <property type="molecule type" value="Genomic_DNA"/>
</dbReference>
<dbReference type="InterPro" id="IPR029058">
    <property type="entry name" value="AB_hydrolase_fold"/>
</dbReference>
<protein>
    <submittedName>
        <fullName evidence="2">Permease</fullName>
    </submittedName>
</protein>
<dbReference type="GO" id="GO:0016788">
    <property type="term" value="F:hydrolase activity, acting on ester bonds"/>
    <property type="evidence" value="ECO:0007669"/>
    <property type="project" value="InterPro"/>
</dbReference>